<dbReference type="Proteomes" id="UP000094578">
    <property type="component" value="Unassembled WGS sequence"/>
</dbReference>
<protein>
    <submittedName>
        <fullName evidence="1">Uncharacterized protein</fullName>
    </submittedName>
</protein>
<accession>A0A1E3LA21</accession>
<comment type="caution">
    <text evidence="1">The sequence shown here is derived from an EMBL/GenBank/DDBJ whole genome shotgun (WGS) entry which is preliminary data.</text>
</comment>
<name>A0A1E3LA21_9BACL</name>
<dbReference type="EMBL" id="MDER01000001">
    <property type="protein sequence ID" value="ODP30553.1"/>
    <property type="molecule type" value="Genomic_DNA"/>
</dbReference>
<proteinExistence type="predicted"/>
<evidence type="ECO:0000313" key="2">
    <source>
        <dbReference type="Proteomes" id="UP000094578"/>
    </source>
</evidence>
<reference evidence="1 2" key="1">
    <citation type="submission" date="2016-08" db="EMBL/GenBank/DDBJ databases">
        <title>Genome sequencing of Paenibacillus sp. TI45-13ar, isolated from Korean traditional nuruk.</title>
        <authorList>
            <person name="Kim S.-J."/>
        </authorList>
    </citation>
    <scope>NUCLEOTIDE SEQUENCE [LARGE SCALE GENOMIC DNA]</scope>
    <source>
        <strain evidence="1 2">TI45-13ar</strain>
    </source>
</reference>
<dbReference type="RefSeq" id="WP_069325552.1">
    <property type="nucleotide sequence ID" value="NZ_MDER01000001.1"/>
</dbReference>
<organism evidence="1 2">
    <name type="scientific">Paenibacillus nuruki</name>
    <dbReference type="NCBI Taxonomy" id="1886670"/>
    <lineage>
        <taxon>Bacteria</taxon>
        <taxon>Bacillati</taxon>
        <taxon>Bacillota</taxon>
        <taxon>Bacilli</taxon>
        <taxon>Bacillales</taxon>
        <taxon>Paenibacillaceae</taxon>
        <taxon>Paenibacillus</taxon>
    </lineage>
</organism>
<gene>
    <name evidence="1" type="ORF">PTI45_00062</name>
</gene>
<evidence type="ECO:0000313" key="1">
    <source>
        <dbReference type="EMBL" id="ODP30553.1"/>
    </source>
</evidence>
<sequence length="143" mass="16780">MNYTKLSNVKIMEKAKATSGGWFRFVENSEIKNNANEMEQWAAIYHVANDKYIVTNDFLNVGLNDHANQVNVVGYGDNLDSIMFVIWEHQKESGKSFTILDEIRQIKNDEIEKASQKLWDWNEKAADSTYFKHEMFNPWEESY</sequence>
<dbReference type="AlphaFoldDB" id="A0A1E3LA21"/>
<keyword evidence="2" id="KW-1185">Reference proteome</keyword>